<keyword evidence="2" id="KW-1185">Reference proteome</keyword>
<evidence type="ECO:0000313" key="1">
    <source>
        <dbReference type="EMBL" id="KYM89283.1"/>
    </source>
</evidence>
<name>A0A195BQX5_9HYME</name>
<gene>
    <name evidence="1" type="ORF">ALC53_02359</name>
</gene>
<reference evidence="1 2" key="1">
    <citation type="submission" date="2015-09" db="EMBL/GenBank/DDBJ databases">
        <title>Atta colombica WGS genome.</title>
        <authorList>
            <person name="Nygaard S."/>
            <person name="Hu H."/>
            <person name="Boomsma J."/>
            <person name="Zhang G."/>
        </authorList>
    </citation>
    <scope>NUCLEOTIDE SEQUENCE [LARGE SCALE GENOMIC DNA]</scope>
    <source>
        <strain evidence="1">Treedump-2</strain>
        <tissue evidence="1">Whole body</tissue>
    </source>
</reference>
<sequence length="63" mass="7204">MLTRLCHHGLVAGSPQDPCRLCRNRFLVDRGRTDICVSHARTRKMYDKISSRGMFARKEGKGN</sequence>
<accession>A0A195BQX5</accession>
<proteinExistence type="predicted"/>
<organism evidence="1 2">
    <name type="scientific">Atta colombica</name>
    <dbReference type="NCBI Taxonomy" id="520822"/>
    <lineage>
        <taxon>Eukaryota</taxon>
        <taxon>Metazoa</taxon>
        <taxon>Ecdysozoa</taxon>
        <taxon>Arthropoda</taxon>
        <taxon>Hexapoda</taxon>
        <taxon>Insecta</taxon>
        <taxon>Pterygota</taxon>
        <taxon>Neoptera</taxon>
        <taxon>Endopterygota</taxon>
        <taxon>Hymenoptera</taxon>
        <taxon>Apocrita</taxon>
        <taxon>Aculeata</taxon>
        <taxon>Formicoidea</taxon>
        <taxon>Formicidae</taxon>
        <taxon>Myrmicinae</taxon>
        <taxon>Atta</taxon>
    </lineage>
</organism>
<dbReference type="Proteomes" id="UP000078540">
    <property type="component" value="Unassembled WGS sequence"/>
</dbReference>
<evidence type="ECO:0000313" key="2">
    <source>
        <dbReference type="Proteomes" id="UP000078540"/>
    </source>
</evidence>
<dbReference type="AlphaFoldDB" id="A0A195BQX5"/>
<dbReference type="EMBL" id="KQ976419">
    <property type="protein sequence ID" value="KYM89283.1"/>
    <property type="molecule type" value="Genomic_DNA"/>
</dbReference>
<protein>
    <submittedName>
        <fullName evidence="1">Uncharacterized protein</fullName>
    </submittedName>
</protein>